<dbReference type="InterPro" id="IPR047263">
    <property type="entry name" value="HNL-like_cupin"/>
</dbReference>
<dbReference type="SUPFAM" id="SSF69118">
    <property type="entry name" value="AhpD-like"/>
    <property type="match status" value="1"/>
</dbReference>
<dbReference type="InterPro" id="IPR013096">
    <property type="entry name" value="Cupin_2"/>
</dbReference>
<dbReference type="InterPro" id="IPR003779">
    <property type="entry name" value="CMD-like"/>
</dbReference>
<accession>A0A5E7FQ26</accession>
<proteinExistence type="predicted"/>
<dbReference type="Pfam" id="PF02627">
    <property type="entry name" value="CMD"/>
    <property type="match status" value="1"/>
</dbReference>
<dbReference type="InterPro" id="IPR014710">
    <property type="entry name" value="RmlC-like_jellyroll"/>
</dbReference>
<dbReference type="Pfam" id="PF07883">
    <property type="entry name" value="Cupin_2"/>
    <property type="match status" value="1"/>
</dbReference>
<protein>
    <recommendedName>
        <fullName evidence="5">Carboxymuconolactone decarboxylase</fullName>
    </recommendedName>
</protein>
<dbReference type="GO" id="GO:0051920">
    <property type="term" value="F:peroxiredoxin activity"/>
    <property type="evidence" value="ECO:0007669"/>
    <property type="project" value="InterPro"/>
</dbReference>
<evidence type="ECO:0000259" key="2">
    <source>
        <dbReference type="Pfam" id="PF07883"/>
    </source>
</evidence>
<dbReference type="EMBL" id="CABVHU010000020">
    <property type="protein sequence ID" value="VVO39153.1"/>
    <property type="molecule type" value="Genomic_DNA"/>
</dbReference>
<evidence type="ECO:0000313" key="3">
    <source>
        <dbReference type="EMBL" id="VVO39153.1"/>
    </source>
</evidence>
<dbReference type="SUPFAM" id="SSF51182">
    <property type="entry name" value="RmlC-like cupins"/>
    <property type="match status" value="1"/>
</dbReference>
<evidence type="ECO:0000313" key="4">
    <source>
        <dbReference type="Proteomes" id="UP000409037"/>
    </source>
</evidence>
<dbReference type="OrthoDB" id="9802489at2"/>
<dbReference type="CDD" id="cd02233">
    <property type="entry name" value="cupin_HNL-like"/>
    <property type="match status" value="1"/>
</dbReference>
<name>A0A5E7FQ26_PSEFL</name>
<evidence type="ECO:0008006" key="5">
    <source>
        <dbReference type="Google" id="ProtNLM"/>
    </source>
</evidence>
<evidence type="ECO:0000259" key="1">
    <source>
        <dbReference type="Pfam" id="PF02627"/>
    </source>
</evidence>
<dbReference type="PANTHER" id="PTHR43698">
    <property type="entry name" value="RIBD C-TERMINAL DOMAIN CONTAINING PROTEIN"/>
    <property type="match status" value="1"/>
</dbReference>
<dbReference type="PANTHER" id="PTHR43698:SF1">
    <property type="entry name" value="BLL4564 PROTEIN"/>
    <property type="match status" value="1"/>
</dbReference>
<dbReference type="Gene3D" id="1.20.1290.10">
    <property type="entry name" value="AhpD-like"/>
    <property type="match status" value="1"/>
</dbReference>
<dbReference type="Gene3D" id="2.60.120.10">
    <property type="entry name" value="Jelly Rolls"/>
    <property type="match status" value="1"/>
</dbReference>
<feature type="domain" description="Cupin type-2" evidence="2">
    <location>
        <begin position="73"/>
        <end position="136"/>
    </location>
</feature>
<dbReference type="InterPro" id="IPR011051">
    <property type="entry name" value="RmlC_Cupin_sf"/>
</dbReference>
<dbReference type="RefSeq" id="WP_150800750.1">
    <property type="nucleotide sequence ID" value="NZ_CABVHU010000020.1"/>
</dbReference>
<gene>
    <name evidence="3" type="ORF">PS833_05643</name>
</gene>
<sequence>MKNTLIGIAVCAAAPFADAVGADKASEPRRTEQQISRAGTQAAFAGSTDYFTGRVRVDPLFPATNEINASGAYVSFEPGARSAWHTHPAGQRLVVTSGLGLVQEWGKPMQEIRPGDVIVCPPGVKHWHGAAPTSAMTHLAVTGAVDGKSVQWLEKVTDEQYSARVSVAPKDGSTAQPVSETLSTKQQAIPLMAAAMATSNMSGLNTALNQGLDAGLTVSEAKEILVQLYAYSGFPRSLNALGELMNVVEARKQRGVQDDPGREPGRVIPVGDELLVAGKANQTRIAGAPVQGPLFDFVPVINQYLQAHLFGDIFERDNLDWQSRELATVAALAVTPGVEPQLRSHMAASLRVGLTVAQLRQLVQLLADQGDAAAARRAGEALDSVQANQPK</sequence>
<dbReference type="Proteomes" id="UP000409037">
    <property type="component" value="Unassembled WGS sequence"/>
</dbReference>
<feature type="domain" description="Carboxymuconolactone decarboxylase-like" evidence="1">
    <location>
        <begin position="303"/>
        <end position="382"/>
    </location>
</feature>
<reference evidence="3 4" key="1">
    <citation type="submission" date="2019-09" db="EMBL/GenBank/DDBJ databases">
        <authorList>
            <person name="Chandra G."/>
            <person name="Truman W A."/>
        </authorList>
    </citation>
    <scope>NUCLEOTIDE SEQUENCE [LARGE SCALE GENOMIC DNA]</scope>
    <source>
        <strain evidence="3">PS833</strain>
    </source>
</reference>
<dbReference type="AlphaFoldDB" id="A0A5E7FQ26"/>
<dbReference type="InterPro" id="IPR029032">
    <property type="entry name" value="AhpD-like"/>
</dbReference>
<organism evidence="3 4">
    <name type="scientific">Pseudomonas fluorescens</name>
    <dbReference type="NCBI Taxonomy" id="294"/>
    <lineage>
        <taxon>Bacteria</taxon>
        <taxon>Pseudomonadati</taxon>
        <taxon>Pseudomonadota</taxon>
        <taxon>Gammaproteobacteria</taxon>
        <taxon>Pseudomonadales</taxon>
        <taxon>Pseudomonadaceae</taxon>
        <taxon>Pseudomonas</taxon>
    </lineage>
</organism>